<dbReference type="Proteomes" id="UP000186817">
    <property type="component" value="Unassembled WGS sequence"/>
</dbReference>
<evidence type="ECO:0000256" key="2">
    <source>
        <dbReference type="ARBA" id="ARBA00022670"/>
    </source>
</evidence>
<dbReference type="GO" id="GO:0016579">
    <property type="term" value="P:protein deubiquitination"/>
    <property type="evidence" value="ECO:0007669"/>
    <property type="project" value="TreeGrafter"/>
</dbReference>
<gene>
    <name evidence="6" type="primary">desi2</name>
    <name evidence="6" type="ORF">AK812_SmicGene9792</name>
</gene>
<dbReference type="EMBL" id="LSRX01000150">
    <property type="protein sequence ID" value="OLQ06896.1"/>
    <property type="molecule type" value="Genomic_DNA"/>
</dbReference>
<dbReference type="Pfam" id="PF04940">
    <property type="entry name" value="BLUF"/>
    <property type="match status" value="2"/>
</dbReference>
<name>A0A1Q9EHI5_SYMMI</name>
<organism evidence="6 7">
    <name type="scientific">Symbiodinium microadriaticum</name>
    <name type="common">Dinoflagellate</name>
    <name type="synonym">Zooxanthella microadriatica</name>
    <dbReference type="NCBI Taxonomy" id="2951"/>
    <lineage>
        <taxon>Eukaryota</taxon>
        <taxon>Sar</taxon>
        <taxon>Alveolata</taxon>
        <taxon>Dinophyceae</taxon>
        <taxon>Suessiales</taxon>
        <taxon>Symbiodiniaceae</taxon>
        <taxon>Symbiodinium</taxon>
    </lineage>
</organism>
<reference evidence="6 7" key="1">
    <citation type="submission" date="2016-02" db="EMBL/GenBank/DDBJ databases">
        <title>Genome analysis of coral dinoflagellate symbionts highlights evolutionary adaptations to a symbiotic lifestyle.</title>
        <authorList>
            <person name="Aranda M."/>
            <person name="Li Y."/>
            <person name="Liew Y.J."/>
            <person name="Baumgarten S."/>
            <person name="Simakov O."/>
            <person name="Wilson M."/>
            <person name="Piel J."/>
            <person name="Ashoor H."/>
            <person name="Bougouffa S."/>
            <person name="Bajic V.B."/>
            <person name="Ryu T."/>
            <person name="Ravasi T."/>
            <person name="Bayer T."/>
            <person name="Micklem G."/>
            <person name="Kim H."/>
            <person name="Bhak J."/>
            <person name="Lajeunesse T.C."/>
            <person name="Voolstra C.R."/>
        </authorList>
    </citation>
    <scope>NUCLEOTIDE SEQUENCE [LARGE SCALE GENOMIC DNA]</scope>
    <source>
        <strain evidence="6 7">CCMP2467</strain>
    </source>
</reference>
<dbReference type="SUPFAM" id="SSF54975">
    <property type="entry name" value="Acylphosphatase/BLUF domain-like"/>
    <property type="match status" value="2"/>
</dbReference>
<keyword evidence="3" id="KW-0378">Hydrolase</keyword>
<dbReference type="PROSITE" id="PS50925">
    <property type="entry name" value="BLUF"/>
    <property type="match status" value="2"/>
</dbReference>
<evidence type="ECO:0000256" key="1">
    <source>
        <dbReference type="ARBA" id="ARBA00008140"/>
    </source>
</evidence>
<proteinExistence type="inferred from homology"/>
<dbReference type="GO" id="GO:0009882">
    <property type="term" value="F:blue light photoreceptor activity"/>
    <property type="evidence" value="ECO:0007669"/>
    <property type="project" value="InterPro"/>
</dbReference>
<dbReference type="SMART" id="SM01179">
    <property type="entry name" value="DUF862"/>
    <property type="match status" value="1"/>
</dbReference>
<dbReference type="InterPro" id="IPR007024">
    <property type="entry name" value="BLUF_domain"/>
</dbReference>
<dbReference type="PANTHER" id="PTHR12378">
    <property type="entry name" value="DESUMOYLATING ISOPEPTIDASE"/>
    <property type="match status" value="1"/>
</dbReference>
<evidence type="ECO:0000259" key="5">
    <source>
        <dbReference type="PROSITE" id="PS51858"/>
    </source>
</evidence>
<dbReference type="PANTHER" id="PTHR12378:SF9">
    <property type="entry name" value="OS06G0107000 PROTEIN"/>
    <property type="match status" value="1"/>
</dbReference>
<dbReference type="Gene3D" id="3.90.1720.30">
    <property type="entry name" value="PPPDE domains"/>
    <property type="match status" value="1"/>
</dbReference>
<dbReference type="SMART" id="SM01034">
    <property type="entry name" value="BLUF"/>
    <property type="match status" value="2"/>
</dbReference>
<dbReference type="InterPro" id="IPR008580">
    <property type="entry name" value="PPPDE_dom"/>
</dbReference>
<keyword evidence="7" id="KW-1185">Reference proteome</keyword>
<dbReference type="SMART" id="SM00368">
    <property type="entry name" value="LRR_RI"/>
    <property type="match status" value="2"/>
</dbReference>
<accession>A0A1Q9EHI5</accession>
<comment type="similarity">
    <text evidence="1">Belongs to the DeSI family.</text>
</comment>
<feature type="domain" description="PPPDE" evidence="5">
    <location>
        <begin position="12"/>
        <end position="155"/>
    </location>
</feature>
<feature type="domain" description="BLUF" evidence="4">
    <location>
        <begin position="1463"/>
        <end position="1559"/>
    </location>
</feature>
<feature type="domain" description="BLUF" evidence="4">
    <location>
        <begin position="1347"/>
        <end position="1444"/>
    </location>
</feature>
<dbReference type="Gene3D" id="3.80.10.10">
    <property type="entry name" value="Ribonuclease Inhibitor"/>
    <property type="match status" value="1"/>
</dbReference>
<dbReference type="GO" id="GO:0071949">
    <property type="term" value="F:FAD binding"/>
    <property type="evidence" value="ECO:0007669"/>
    <property type="project" value="InterPro"/>
</dbReference>
<dbReference type="InterPro" id="IPR036046">
    <property type="entry name" value="Acylphosphatase-like_dom_sf"/>
</dbReference>
<dbReference type="SUPFAM" id="SSF52047">
    <property type="entry name" value="RNI-like"/>
    <property type="match status" value="1"/>
</dbReference>
<dbReference type="GO" id="GO:0006508">
    <property type="term" value="P:proteolysis"/>
    <property type="evidence" value="ECO:0007669"/>
    <property type="project" value="UniProtKB-KW"/>
</dbReference>
<dbReference type="OrthoDB" id="419307at2759"/>
<dbReference type="GO" id="GO:0101005">
    <property type="term" value="F:deubiquitinase activity"/>
    <property type="evidence" value="ECO:0007669"/>
    <property type="project" value="TreeGrafter"/>
</dbReference>
<dbReference type="Gene3D" id="3.30.70.100">
    <property type="match status" value="2"/>
</dbReference>
<evidence type="ECO:0000313" key="6">
    <source>
        <dbReference type="EMBL" id="OLQ06896.1"/>
    </source>
</evidence>
<protein>
    <submittedName>
        <fullName evidence="6">Desumoylating isopeptidase 2</fullName>
    </submittedName>
</protein>
<dbReference type="Pfam" id="PF05903">
    <property type="entry name" value="Peptidase_C97"/>
    <property type="match status" value="1"/>
</dbReference>
<sequence>MGNLCCPPAAPSPVIVHIYDVTGTAPMQFVNGLLRPFGTGAFHAAVEVHGREWSYGQTPRGPGIFENPPGECEQHSYRESVHMGYTDLTPFEVQMLLVDMAKRWRGRQYDLLNKNCTHFADELCQLLGVGELPPWVTNLASAASKVGPGLRNLKERLFNPFGFDQAKTGVEVIHQLALRLQPASGDDKQGMPISWQFVFAFRRALGTVNVQPMRKLRLPTDERHRLHDHVAVSFQILSANKLWGVDKAWNSQNILVPGDREAMSTQVAVNADGATLHGRDFHIVEPHGTEVLLTVELRKVATRKLHGTIVADKRPVSKESVLAALQCRGLEAGEHMCLLSAEALGPCLGGALSRMVAGVCRRLNRLPDAGSRARDMDSGETELSKEAWGREFEARASSAFLPLVVCVSAQEIVDGDLVLHRYYGSMRLKEGCCVTGILGRIGDQALESLRGSVPGGLRDLWRKGARHLWDADVREAMETVRLLLEVGERKVPSASDGFRSHLTKSSGRQSMVPNSSRCEQVGFETFDGHLEIGAEHLHVCAQRKGPEAREQAPRREGLSCEMCLGQFLGAEGVSFEKWVLTQLVPRCYRCLDEADLLMMQQGRPEPWNAVVGGEADATTVYRIGKESSRHRGLSGQRCIVGRVEKNQAESFAVIYDAKGCRRQVHVACLELPRVLSFAEISVHGADEGRGKSWYKASGCTKVVKQAMDEMFVEQLAMPFDWLVSRVEGVLYFFRHGFRDFTHYDDAQVVGEHGYTSFRSAYHAFPHHDISTGSSKGAFQRRGERLVKACTEATARLLIRVCARSEELDSSEELYAQLRLLGGQKVFLLVVITEQRRFLGAVQHLQLSNLIFYVCQEGDARDAEAGLEAAKTVSPLSPALQASSLRKSLDQSHRHWLTRDSRGLSPTSDINGCFEKGPNQFFPGFHKTTAFEPSPHYAQHLEMKVLRASGEDKVRRFYTRNCRAKDGRCPLDRIPKGPGGDLARSLLMMAGGEDPAAQSCGWNQSVQGRQSKAAGQRAADGNYAAWLAIQKTVSIWAPGGGSSAAASALRRPRTFGLRRPQKERRQLLRRLLRGWHPDKFQTASKEPQLRGVKSTLPEEKQDNANTVFCFIQRFRSIFLGEEPSWVLPWPKTDKSMECRDFVDTGNLIAFPGSLSHDAPSTALAETLKKNDTVKKIDLHCDQIGDAGVEALSEALKVNKTVTWIGLSGNQINDAGAEVFAETLKINKTVADIELFGNEIGDEQALTQALKENKHAYGRIDQFRYLTPSGPASWMVGRLVASTEMSVQIFNSGVWLGGLIWPVAQDAAMAFFASRLRPRLASGVLAGSCAALCGQQWHSKGSRCEVPALTRISYTSTMRGDANKASKQIEDIVAKSVKSNLSCQVSGHMCYDAKLKHVWQVLEGSPEVVERLWTSICQDQRHVVDEDTVTVEKVDSRNFPVGWGMRCSSFGQGSSSCEDCGKSQLMQLMYKSVINDAQDSAKGIVDQVVPRAMVKNSQNGITGWMLYNDRTSVVYQVLEGSPESIERLWERISNDPRHTVVHDSIRRRAIPQREFANWSMAMNEVERTAWMEQAY</sequence>
<dbReference type="InterPro" id="IPR032675">
    <property type="entry name" value="LRR_dom_sf"/>
</dbReference>
<dbReference type="PROSITE" id="PS51858">
    <property type="entry name" value="PPPDE"/>
    <property type="match status" value="1"/>
</dbReference>
<comment type="caution">
    <text evidence="6">The sequence shown here is derived from an EMBL/GenBank/DDBJ whole genome shotgun (WGS) entry which is preliminary data.</text>
</comment>
<dbReference type="InterPro" id="IPR042266">
    <property type="entry name" value="PPPDE_sf"/>
</dbReference>
<evidence type="ECO:0000259" key="4">
    <source>
        <dbReference type="PROSITE" id="PS50925"/>
    </source>
</evidence>
<keyword evidence="2" id="KW-0645">Protease</keyword>
<evidence type="ECO:0000313" key="7">
    <source>
        <dbReference type="Proteomes" id="UP000186817"/>
    </source>
</evidence>
<evidence type="ECO:0000256" key="3">
    <source>
        <dbReference type="ARBA" id="ARBA00022801"/>
    </source>
</evidence>